<evidence type="ECO:0000313" key="2">
    <source>
        <dbReference type="Proteomes" id="UP000218890"/>
    </source>
</evidence>
<dbReference type="AlphaFoldDB" id="A0A2Z6EZA5"/>
<accession>A0A2Z6EZA5</accession>
<keyword evidence="2" id="KW-1185">Reference proteome</keyword>
<gene>
    <name evidence="1" type="ORF">HH1059_03920</name>
</gene>
<proteinExistence type="predicted"/>
<sequence length="76" mass="8461">MTGRRHRPLCPVTASGHIPTRVVGLPEQCRVALHKSREPRIQIQHLGANLTVVQMQRWRALSAVAAGVSQKRCMRG</sequence>
<dbReference type="KEGG" id="hhk:HH1059_03920"/>
<reference evidence="1" key="1">
    <citation type="submission" date="2016-02" db="EMBL/GenBank/DDBJ databases">
        <title>Halorhodospira halochloris DSM-1059 complete genome, version 2.</title>
        <authorList>
            <person name="Tsukatani Y."/>
        </authorList>
    </citation>
    <scope>NUCLEOTIDE SEQUENCE</scope>
    <source>
        <strain evidence="1">DSM 1059</strain>
    </source>
</reference>
<protein>
    <submittedName>
        <fullName evidence="1">Uncharacterized protein</fullName>
    </submittedName>
</protein>
<evidence type="ECO:0000313" key="1">
    <source>
        <dbReference type="EMBL" id="BBE10980.1"/>
    </source>
</evidence>
<organism evidence="1 2">
    <name type="scientific">Halorhodospira halochloris</name>
    <name type="common">Ectothiorhodospira halochloris</name>
    <dbReference type="NCBI Taxonomy" id="1052"/>
    <lineage>
        <taxon>Bacteria</taxon>
        <taxon>Pseudomonadati</taxon>
        <taxon>Pseudomonadota</taxon>
        <taxon>Gammaproteobacteria</taxon>
        <taxon>Chromatiales</taxon>
        <taxon>Ectothiorhodospiraceae</taxon>
        <taxon>Halorhodospira</taxon>
    </lineage>
</organism>
<dbReference type="EMBL" id="AP017372">
    <property type="protein sequence ID" value="BBE10980.1"/>
    <property type="molecule type" value="Genomic_DNA"/>
</dbReference>
<name>A0A2Z6EZA5_HALHR</name>
<dbReference type="Proteomes" id="UP000218890">
    <property type="component" value="Chromosome"/>
</dbReference>